<name>A0A8S5VA07_9CAUD</name>
<protein>
    <submittedName>
        <fullName evidence="1">Uncharacterized protein</fullName>
    </submittedName>
</protein>
<sequence length="97" mass="11587">MKTKVKTKKEEQVKETKSAKEQMELEVVKEVVVRKELRYKYPKGMIDTVKRKSYRQKVRNQIEKAELRVFRASGGDDAKELRRAQKELKELQEKYLA</sequence>
<reference evidence="1" key="1">
    <citation type="journal article" date="2021" name="Proc. Natl. Acad. Sci. U.S.A.">
        <title>A Catalog of Tens of Thousands of Viruses from Human Metagenomes Reveals Hidden Associations with Chronic Diseases.</title>
        <authorList>
            <person name="Tisza M.J."/>
            <person name="Buck C.B."/>
        </authorList>
    </citation>
    <scope>NUCLEOTIDE SEQUENCE</scope>
    <source>
        <strain evidence="1">CtUml7</strain>
    </source>
</reference>
<evidence type="ECO:0000313" key="1">
    <source>
        <dbReference type="EMBL" id="DAG03439.1"/>
    </source>
</evidence>
<organism evidence="1">
    <name type="scientific">Ackermannviridae sp. ctUml7</name>
    <dbReference type="NCBI Taxonomy" id="2825753"/>
    <lineage>
        <taxon>Viruses</taxon>
        <taxon>Duplodnaviria</taxon>
        <taxon>Heunggongvirae</taxon>
        <taxon>Uroviricota</taxon>
        <taxon>Caudoviricetes</taxon>
        <taxon>Pantevenvirales</taxon>
        <taxon>Ackermannviridae</taxon>
    </lineage>
</organism>
<accession>A0A8S5VA07</accession>
<dbReference type="EMBL" id="BK016230">
    <property type="protein sequence ID" value="DAG03439.1"/>
    <property type="molecule type" value="Genomic_DNA"/>
</dbReference>
<proteinExistence type="predicted"/>